<name>A0ABV1SH48_9RHOB</name>
<organism evidence="1 2">
    <name type="scientific">Thioclava kandeliae</name>
    <dbReference type="NCBI Taxonomy" id="3070818"/>
    <lineage>
        <taxon>Bacteria</taxon>
        <taxon>Pseudomonadati</taxon>
        <taxon>Pseudomonadota</taxon>
        <taxon>Alphaproteobacteria</taxon>
        <taxon>Rhodobacterales</taxon>
        <taxon>Paracoccaceae</taxon>
        <taxon>Thioclava</taxon>
    </lineage>
</organism>
<sequence>MSPVTAYRLWFEYARMMGEAQMVIAMRVAGMAGFWSMAPSEMTRMVAEKQKAAVESLTKATQAAASGKPPETVVHAALRPVARRTRANVKRLAKRGPAIPGKKR</sequence>
<comment type="caution">
    <text evidence="1">The sequence shown here is derived from an EMBL/GenBank/DDBJ whole genome shotgun (WGS) entry which is preliminary data.</text>
</comment>
<reference evidence="1 2" key="2">
    <citation type="submission" date="2024-06" db="EMBL/GenBank/DDBJ databases">
        <title>Thioclava kandeliae sp. nov. from a rhizosphere soil sample of Kandelia candel in a mangrove.</title>
        <authorList>
            <person name="Mu T."/>
        </authorList>
    </citation>
    <scope>NUCLEOTIDE SEQUENCE [LARGE SCALE GENOMIC DNA]</scope>
    <source>
        <strain evidence="1 2">CPCC 100088</strain>
    </source>
</reference>
<dbReference type="Proteomes" id="UP001438953">
    <property type="component" value="Unassembled WGS sequence"/>
</dbReference>
<protein>
    <submittedName>
        <fullName evidence="1">Antibiotic ABC transporter</fullName>
    </submittedName>
</protein>
<evidence type="ECO:0000313" key="2">
    <source>
        <dbReference type="Proteomes" id="UP001438953"/>
    </source>
</evidence>
<gene>
    <name evidence="1" type="ORF">VSX56_10605</name>
</gene>
<reference evidence="1 2" key="1">
    <citation type="submission" date="2024-01" db="EMBL/GenBank/DDBJ databases">
        <authorList>
            <person name="Deng Y."/>
            <person name="Su J."/>
        </authorList>
    </citation>
    <scope>NUCLEOTIDE SEQUENCE [LARGE SCALE GENOMIC DNA]</scope>
    <source>
        <strain evidence="1 2">CPCC 100088</strain>
    </source>
</reference>
<evidence type="ECO:0000313" key="1">
    <source>
        <dbReference type="EMBL" id="MER5172228.1"/>
    </source>
</evidence>
<dbReference type="EMBL" id="JAYWLC010000007">
    <property type="protein sequence ID" value="MER5172228.1"/>
    <property type="molecule type" value="Genomic_DNA"/>
</dbReference>
<accession>A0ABV1SH48</accession>
<dbReference type="RefSeq" id="WP_350936967.1">
    <property type="nucleotide sequence ID" value="NZ_JAYWLC010000007.1"/>
</dbReference>
<proteinExistence type="predicted"/>
<keyword evidence="2" id="KW-1185">Reference proteome</keyword>